<evidence type="ECO:0000313" key="8">
    <source>
        <dbReference type="Proteomes" id="UP001140560"/>
    </source>
</evidence>
<sequence>MPTGPERPRVQAQRGPFLDSTSTHTPSEGTQRNTPGDDDESGDDTFDEVILAVDLTPRGTVGCCYYVARDEKLYFMEDIEFGDVGVVDSLKMFVNPTVILLSTRIDDAVIDHFDPEARRGSATGDNDQFRLPFLLEVRPPSEFSYDAAKRKVVNLRLGEEDGVRVSFNVPGELAAVDQIDGDNLIGQQGQLLRLAGWIDMESRVTVGCAGAVISYLQRRRAAAYLPGDQSAHLLFRISTLEMFSLRDTMFINADTLHSLRIMDAESHPHSHNRGPTANSGAKEGLSVYGLFHHLARTPQGKCLLRQHFLRPSLDLDVINERLDTIGVFVRPENESALQRLVRTLRSTGNMRMLLSNLRKGVGGSTKGRGGFSSRIWVAIRGFAFHALKIKDIFQEDLGADTLTIRTKIFEKFEGHHLAQVGSKVSETVDFERSAEEYRTVILPGVDEELDQMKRTLDGLESFLNEVARKLSERMPSDIRAALNVIYFPQIGFLVTVPLDPSTGAAIYDGGFETPWERMFSTDEMREMDDHFGDVYGIISDREIEISHELAQYVLQYDELLTSCSDICGELDSLLALAQGAKIYKLCRPRMTLDNVVRIGGGRHLLQELTVSSFVPNDTFLVGGAGDDVPLADGHRQHGTKSHWQSSSSTHSTYVHKGGPSMLVLTGPNYSGKSVYLKQVALVVFLAHVGSFVPADSAKVGLTDKILSRVTTRETVSRIQSAFMLDLQQISLALNLATHRSLLIIDEFGKGTESSDGAGLACAVMEYLLSLGAAMPKVLGATHFHVPAEIVQRAENLVLLSIKGEDLVAACCQMPESEAAELEDAERIARDFLEADVNKDPKGVLTKILTVSGTSESRS</sequence>
<dbReference type="InterPro" id="IPR027417">
    <property type="entry name" value="P-loop_NTPase"/>
</dbReference>
<dbReference type="InterPro" id="IPR036187">
    <property type="entry name" value="DNA_mismatch_repair_MutS_sf"/>
</dbReference>
<evidence type="ECO:0000256" key="4">
    <source>
        <dbReference type="ARBA" id="ARBA00023125"/>
    </source>
</evidence>
<feature type="region of interest" description="Disordered" evidence="5">
    <location>
        <begin position="1"/>
        <end position="44"/>
    </location>
</feature>
<keyword evidence="4" id="KW-0238">DNA-binding</keyword>
<dbReference type="SUPFAM" id="SSF48334">
    <property type="entry name" value="DNA repair protein MutS, domain III"/>
    <property type="match status" value="1"/>
</dbReference>
<name>A0A9W8Y5G8_9PLEO</name>
<dbReference type="Gene3D" id="3.40.50.300">
    <property type="entry name" value="P-loop containing nucleotide triphosphate hydrolases"/>
    <property type="match status" value="1"/>
</dbReference>
<evidence type="ECO:0000256" key="3">
    <source>
        <dbReference type="ARBA" id="ARBA00022840"/>
    </source>
</evidence>
<feature type="domain" description="DNA mismatch repair proteins mutS family" evidence="6">
    <location>
        <begin position="740"/>
        <end position="756"/>
    </location>
</feature>
<protein>
    <recommendedName>
        <fullName evidence="6">DNA mismatch repair proteins mutS family domain-containing protein</fullName>
    </recommendedName>
</protein>
<dbReference type="EMBL" id="JAPEUY010000012">
    <property type="protein sequence ID" value="KAJ4367566.1"/>
    <property type="molecule type" value="Genomic_DNA"/>
</dbReference>
<dbReference type="SUPFAM" id="SSF52540">
    <property type="entry name" value="P-loop containing nucleoside triphosphate hydrolases"/>
    <property type="match status" value="1"/>
</dbReference>
<proteinExistence type="inferred from homology"/>
<dbReference type="InterPro" id="IPR000432">
    <property type="entry name" value="DNA_mismatch_repair_MutS_C"/>
</dbReference>
<evidence type="ECO:0000259" key="6">
    <source>
        <dbReference type="PROSITE" id="PS00486"/>
    </source>
</evidence>
<dbReference type="GO" id="GO:0005524">
    <property type="term" value="F:ATP binding"/>
    <property type="evidence" value="ECO:0007669"/>
    <property type="project" value="UniProtKB-KW"/>
</dbReference>
<dbReference type="GO" id="GO:0051026">
    <property type="term" value="P:chiasma assembly"/>
    <property type="evidence" value="ECO:0007669"/>
    <property type="project" value="TreeGrafter"/>
</dbReference>
<feature type="compositionally biased region" description="Polar residues" evidence="5">
    <location>
        <begin position="19"/>
        <end position="34"/>
    </location>
</feature>
<dbReference type="PANTHER" id="PTHR11361:SF20">
    <property type="entry name" value="MUTS PROTEIN HOMOLOG 5"/>
    <property type="match status" value="1"/>
</dbReference>
<evidence type="ECO:0000256" key="5">
    <source>
        <dbReference type="SAM" id="MobiDB-lite"/>
    </source>
</evidence>
<dbReference type="OrthoDB" id="29596at2759"/>
<dbReference type="SMART" id="SM00534">
    <property type="entry name" value="MUTSac"/>
    <property type="match status" value="1"/>
</dbReference>
<comment type="similarity">
    <text evidence="1">Belongs to the DNA mismatch repair MutS family.</text>
</comment>
<dbReference type="PROSITE" id="PS00486">
    <property type="entry name" value="DNA_MISMATCH_REPAIR_2"/>
    <property type="match status" value="1"/>
</dbReference>
<keyword evidence="8" id="KW-1185">Reference proteome</keyword>
<dbReference type="PANTHER" id="PTHR11361">
    <property type="entry name" value="DNA MISMATCH REPAIR PROTEIN MUTS FAMILY MEMBER"/>
    <property type="match status" value="1"/>
</dbReference>
<dbReference type="GO" id="GO:0030983">
    <property type="term" value="F:mismatched DNA binding"/>
    <property type="evidence" value="ECO:0007669"/>
    <property type="project" value="InterPro"/>
</dbReference>
<dbReference type="Pfam" id="PF00488">
    <property type="entry name" value="MutS_V"/>
    <property type="match status" value="1"/>
</dbReference>
<dbReference type="AlphaFoldDB" id="A0A9W8Y5G8"/>
<comment type="caution">
    <text evidence="7">The sequence shown here is derived from an EMBL/GenBank/DDBJ whole genome shotgun (WGS) entry which is preliminary data.</text>
</comment>
<evidence type="ECO:0000256" key="1">
    <source>
        <dbReference type="ARBA" id="ARBA00006271"/>
    </source>
</evidence>
<evidence type="ECO:0000313" key="7">
    <source>
        <dbReference type="EMBL" id="KAJ4367566.1"/>
    </source>
</evidence>
<accession>A0A9W8Y5G8</accession>
<dbReference type="InterPro" id="IPR045076">
    <property type="entry name" value="MutS"/>
</dbReference>
<dbReference type="Pfam" id="PF05192">
    <property type="entry name" value="MutS_III"/>
    <property type="match status" value="1"/>
</dbReference>
<evidence type="ECO:0000256" key="2">
    <source>
        <dbReference type="ARBA" id="ARBA00022741"/>
    </source>
</evidence>
<dbReference type="GO" id="GO:0005634">
    <property type="term" value="C:nucleus"/>
    <property type="evidence" value="ECO:0007669"/>
    <property type="project" value="TreeGrafter"/>
</dbReference>
<dbReference type="GO" id="GO:0006298">
    <property type="term" value="P:mismatch repair"/>
    <property type="evidence" value="ECO:0007669"/>
    <property type="project" value="InterPro"/>
</dbReference>
<dbReference type="Proteomes" id="UP001140560">
    <property type="component" value="Unassembled WGS sequence"/>
</dbReference>
<dbReference type="GO" id="GO:0140664">
    <property type="term" value="F:ATP-dependent DNA damage sensor activity"/>
    <property type="evidence" value="ECO:0007669"/>
    <property type="project" value="InterPro"/>
</dbReference>
<dbReference type="SMART" id="SM00533">
    <property type="entry name" value="MUTSd"/>
    <property type="match status" value="1"/>
</dbReference>
<keyword evidence="3" id="KW-0067">ATP-binding</keyword>
<dbReference type="InterPro" id="IPR007696">
    <property type="entry name" value="DNA_mismatch_repair_MutS_core"/>
</dbReference>
<gene>
    <name evidence="7" type="ORF">N0V83_007150</name>
</gene>
<dbReference type="Gene3D" id="1.10.1420.10">
    <property type="match status" value="1"/>
</dbReference>
<organism evidence="7 8">
    <name type="scientific">Neocucurbitaria cava</name>
    <dbReference type="NCBI Taxonomy" id="798079"/>
    <lineage>
        <taxon>Eukaryota</taxon>
        <taxon>Fungi</taxon>
        <taxon>Dikarya</taxon>
        <taxon>Ascomycota</taxon>
        <taxon>Pezizomycotina</taxon>
        <taxon>Dothideomycetes</taxon>
        <taxon>Pleosporomycetidae</taxon>
        <taxon>Pleosporales</taxon>
        <taxon>Pleosporineae</taxon>
        <taxon>Cucurbitariaceae</taxon>
        <taxon>Neocucurbitaria</taxon>
    </lineage>
</organism>
<keyword evidence="2" id="KW-0547">Nucleotide-binding</keyword>
<reference evidence="7" key="1">
    <citation type="submission" date="2022-10" db="EMBL/GenBank/DDBJ databases">
        <title>Tapping the CABI collections for fungal endophytes: first genome assemblies for Collariella, Neodidymelliopsis, Ascochyta clinopodiicola, Didymella pomorum, Didymosphaeria variabile, Neocosmospora piperis and Neocucurbitaria cava.</title>
        <authorList>
            <person name="Hill R."/>
        </authorList>
    </citation>
    <scope>NUCLEOTIDE SEQUENCE</scope>
    <source>
        <strain evidence="7">IMI 356814</strain>
    </source>
</reference>